<evidence type="ECO:0000256" key="2">
    <source>
        <dbReference type="ARBA" id="ARBA00004954"/>
    </source>
</evidence>
<dbReference type="EC" id="2.1.2.3" evidence="8"/>
<dbReference type="PROSITE" id="PS51855">
    <property type="entry name" value="MGS"/>
    <property type="match status" value="1"/>
</dbReference>
<evidence type="ECO:0000256" key="7">
    <source>
        <dbReference type="ARBA" id="ARBA00023268"/>
    </source>
</evidence>
<proteinExistence type="inferred from homology"/>
<evidence type="ECO:0000256" key="8">
    <source>
        <dbReference type="HAMAP-Rule" id="MF_00139"/>
    </source>
</evidence>
<dbReference type="SUPFAM" id="SSF52335">
    <property type="entry name" value="Methylglyoxal synthase-like"/>
    <property type="match status" value="1"/>
</dbReference>
<feature type="domain" description="MGS-like" evidence="9">
    <location>
        <begin position="1"/>
        <end position="149"/>
    </location>
</feature>
<gene>
    <name evidence="8 10" type="primary">purH</name>
    <name evidence="10" type="ORF">QQX02_08380</name>
</gene>
<dbReference type="NCBIfam" id="TIGR00355">
    <property type="entry name" value="purH"/>
    <property type="match status" value="1"/>
</dbReference>
<dbReference type="CDD" id="cd01421">
    <property type="entry name" value="IMPCH"/>
    <property type="match status" value="1"/>
</dbReference>
<evidence type="ECO:0000259" key="9">
    <source>
        <dbReference type="PROSITE" id="PS51855"/>
    </source>
</evidence>
<dbReference type="PANTHER" id="PTHR11692">
    <property type="entry name" value="BIFUNCTIONAL PURINE BIOSYNTHESIS PROTEIN PURH"/>
    <property type="match status" value="1"/>
</dbReference>
<dbReference type="EC" id="3.5.4.10" evidence="8"/>
<dbReference type="SMART" id="SM00798">
    <property type="entry name" value="AICARFT_IMPCHas"/>
    <property type="match status" value="1"/>
</dbReference>
<evidence type="ECO:0000256" key="6">
    <source>
        <dbReference type="ARBA" id="ARBA00022801"/>
    </source>
</evidence>
<dbReference type="SUPFAM" id="SSF53927">
    <property type="entry name" value="Cytidine deaminase-like"/>
    <property type="match status" value="1"/>
</dbReference>
<comment type="similarity">
    <text evidence="3 8">Belongs to the PurH family.</text>
</comment>
<evidence type="ECO:0000256" key="3">
    <source>
        <dbReference type="ARBA" id="ARBA00007667"/>
    </source>
</evidence>
<evidence type="ECO:0000256" key="4">
    <source>
        <dbReference type="ARBA" id="ARBA00022679"/>
    </source>
</evidence>
<keyword evidence="11" id="KW-1185">Reference proteome</keyword>
<dbReference type="EMBL" id="JAUHQA010000001">
    <property type="protein sequence ID" value="MDN4480934.1"/>
    <property type="molecule type" value="Genomic_DNA"/>
</dbReference>
<dbReference type="Proteomes" id="UP001172708">
    <property type="component" value="Unassembled WGS sequence"/>
</dbReference>
<organism evidence="10 11">
    <name type="scientific">Demequina muriae</name>
    <dbReference type="NCBI Taxonomy" id="3051664"/>
    <lineage>
        <taxon>Bacteria</taxon>
        <taxon>Bacillati</taxon>
        <taxon>Actinomycetota</taxon>
        <taxon>Actinomycetes</taxon>
        <taxon>Micrococcales</taxon>
        <taxon>Demequinaceae</taxon>
        <taxon>Demequina</taxon>
    </lineage>
</organism>
<dbReference type="Pfam" id="PF02142">
    <property type="entry name" value="MGS"/>
    <property type="match status" value="1"/>
</dbReference>
<evidence type="ECO:0000256" key="5">
    <source>
        <dbReference type="ARBA" id="ARBA00022755"/>
    </source>
</evidence>
<dbReference type="SMART" id="SM00851">
    <property type="entry name" value="MGS"/>
    <property type="match status" value="1"/>
</dbReference>
<comment type="domain">
    <text evidence="8">The IMP cyclohydrolase activity resides in the N-terminal region.</text>
</comment>
<comment type="catalytic activity">
    <reaction evidence="8">
        <text>(6R)-10-formyltetrahydrofolate + 5-amino-1-(5-phospho-beta-D-ribosyl)imidazole-4-carboxamide = 5-formamido-1-(5-phospho-D-ribosyl)imidazole-4-carboxamide + (6S)-5,6,7,8-tetrahydrofolate</text>
        <dbReference type="Rhea" id="RHEA:22192"/>
        <dbReference type="ChEBI" id="CHEBI:57453"/>
        <dbReference type="ChEBI" id="CHEBI:58467"/>
        <dbReference type="ChEBI" id="CHEBI:58475"/>
        <dbReference type="ChEBI" id="CHEBI:195366"/>
        <dbReference type="EC" id="2.1.2.3"/>
    </reaction>
</comment>
<accession>A0ABT8GI42</accession>
<protein>
    <recommendedName>
        <fullName evidence="8">Bifunctional purine biosynthesis protein PurH</fullName>
    </recommendedName>
    <domain>
        <recommendedName>
            <fullName evidence="8">Phosphoribosylaminoimidazolecarboxamide formyltransferase</fullName>
            <ecNumber evidence="8">2.1.2.3</ecNumber>
        </recommendedName>
        <alternativeName>
            <fullName evidence="8">AICAR transformylase</fullName>
        </alternativeName>
    </domain>
    <domain>
        <recommendedName>
            <fullName evidence="8">IMP cyclohydrolase</fullName>
            <ecNumber evidence="8">3.5.4.10</ecNumber>
        </recommendedName>
        <alternativeName>
            <fullName evidence="8">ATIC</fullName>
        </alternativeName>
        <alternativeName>
            <fullName evidence="8">IMP synthase</fullName>
        </alternativeName>
        <alternativeName>
            <fullName evidence="8">Inosinicase</fullName>
        </alternativeName>
    </domain>
</protein>
<dbReference type="InterPro" id="IPR002695">
    <property type="entry name" value="PurH-like"/>
</dbReference>
<reference evidence="10" key="1">
    <citation type="submission" date="2023-06" db="EMBL/GenBank/DDBJ databases">
        <title>Egi l300058.</title>
        <authorList>
            <person name="Gao L."/>
            <person name="Fang B.-Z."/>
            <person name="Li W.-J."/>
        </authorList>
    </citation>
    <scope>NUCLEOTIDE SEQUENCE</scope>
    <source>
        <strain evidence="10">EGI L300058</strain>
    </source>
</reference>
<keyword evidence="6 8" id="KW-0378">Hydrolase</keyword>
<keyword evidence="5 8" id="KW-0658">Purine biosynthesis</keyword>
<dbReference type="InterPro" id="IPR024051">
    <property type="entry name" value="AICAR_Tfase_dup_dom_sf"/>
</dbReference>
<evidence type="ECO:0000256" key="1">
    <source>
        <dbReference type="ARBA" id="ARBA00004844"/>
    </source>
</evidence>
<keyword evidence="7 8" id="KW-0511">Multifunctional enzyme</keyword>
<dbReference type="InterPro" id="IPR036914">
    <property type="entry name" value="MGS-like_dom_sf"/>
</dbReference>
<dbReference type="NCBIfam" id="NF002049">
    <property type="entry name" value="PRK00881.1"/>
    <property type="match status" value="1"/>
</dbReference>
<dbReference type="InterPro" id="IPR016193">
    <property type="entry name" value="Cytidine_deaminase-like"/>
</dbReference>
<sequence>MSDRQAVRRALISVYDKAGIEDFARGLADAGVEIVSTGSTASRIADAGVAVTRVEDLTGFPECLDGRVKTLHPRVHAGILADRRLEAHRAQLEDLGIEPFDLVAVNLYPFAATVASGASQDATIEQIDIGGPSMVRAAAKNHASVAVLVDPAGYDAALESVRAGGFTLAERQALAAAAFRHTADYDIHVASWMTNVVAPEDESPMPRWVAASFERLQPLRYGENPHQGAAVYADLTATGGLAHARQLHGKEMSFNNYVDADAALRAAYDQAPPAVAVIKHANPCGIAVGADIAQAHAKAHETDPVSAFGGVIAANRAITVAAAEQISKIFTEVVVAPSFDPGALEILQSRKNVRVLEVDPGALQVEWRRITGGLLVQRADRIDAPGDSAQAWKLVAGAPAVEATLADLEFAWRACRAVKSNAILLAADGAAVGIGMGQVNRVDSCRLAVERAGAERARGAVAASDAFFPFADGLQVLADAGVTAVVSPGGSVRDGEVIDAAHEAGITLYHTGTRHFFH</sequence>
<comment type="catalytic activity">
    <reaction evidence="8">
        <text>IMP + H2O = 5-formamido-1-(5-phospho-D-ribosyl)imidazole-4-carboxamide</text>
        <dbReference type="Rhea" id="RHEA:18445"/>
        <dbReference type="ChEBI" id="CHEBI:15377"/>
        <dbReference type="ChEBI" id="CHEBI:58053"/>
        <dbReference type="ChEBI" id="CHEBI:58467"/>
        <dbReference type="EC" id="3.5.4.10"/>
    </reaction>
</comment>
<evidence type="ECO:0000313" key="10">
    <source>
        <dbReference type="EMBL" id="MDN4480934.1"/>
    </source>
</evidence>
<keyword evidence="4 8" id="KW-0808">Transferase</keyword>
<evidence type="ECO:0000313" key="11">
    <source>
        <dbReference type="Proteomes" id="UP001172708"/>
    </source>
</evidence>
<dbReference type="PANTHER" id="PTHR11692:SF0">
    <property type="entry name" value="BIFUNCTIONAL PURINE BIOSYNTHESIS PROTEIN ATIC"/>
    <property type="match status" value="1"/>
</dbReference>
<dbReference type="InterPro" id="IPR011607">
    <property type="entry name" value="MGS-like_dom"/>
</dbReference>
<dbReference type="GO" id="GO:0003937">
    <property type="term" value="F:IMP cyclohydrolase activity"/>
    <property type="evidence" value="ECO:0007669"/>
    <property type="project" value="UniProtKB-EC"/>
</dbReference>
<dbReference type="Pfam" id="PF01808">
    <property type="entry name" value="AICARFT_IMPCHas"/>
    <property type="match status" value="1"/>
</dbReference>
<name>A0ABT8GI42_9MICO</name>
<dbReference type="GO" id="GO:0004643">
    <property type="term" value="F:phosphoribosylaminoimidazolecarboxamide formyltransferase activity"/>
    <property type="evidence" value="ECO:0007669"/>
    <property type="project" value="UniProtKB-EC"/>
</dbReference>
<comment type="pathway">
    <text evidence="2 8">Purine metabolism; IMP biosynthesis via de novo pathway; 5-formamido-1-(5-phospho-D-ribosyl)imidazole-4-carboxamide from 5-amino-1-(5-phospho-D-ribosyl)imidazole-4-carboxamide (10-formyl THF route): step 1/1.</text>
</comment>
<dbReference type="PIRSF" id="PIRSF000414">
    <property type="entry name" value="AICARFT_IMPCHas"/>
    <property type="match status" value="1"/>
</dbReference>
<comment type="pathway">
    <text evidence="1 8">Purine metabolism; IMP biosynthesis via de novo pathway; IMP from 5-formamido-1-(5-phospho-D-ribosyl)imidazole-4-carboxamide: step 1/1.</text>
</comment>
<dbReference type="HAMAP" id="MF_00139">
    <property type="entry name" value="PurH"/>
    <property type="match status" value="1"/>
</dbReference>
<comment type="caution">
    <text evidence="10">The sequence shown here is derived from an EMBL/GenBank/DDBJ whole genome shotgun (WGS) entry which is preliminary data.</text>
</comment>
<dbReference type="RefSeq" id="WP_301142406.1">
    <property type="nucleotide sequence ID" value="NZ_JAUHQA010000001.1"/>
</dbReference>
<dbReference type="Gene3D" id="3.40.50.1380">
    <property type="entry name" value="Methylglyoxal synthase-like domain"/>
    <property type="match status" value="1"/>
</dbReference>
<dbReference type="Gene3D" id="3.40.140.20">
    <property type="match status" value="2"/>
</dbReference>